<dbReference type="PANTHER" id="PTHR40618">
    <property type="entry name" value="B-ZIP TRANSCRIPTION FACTOR (EUROFUNG)-RELATED"/>
    <property type="match status" value="1"/>
</dbReference>
<dbReference type="OrthoDB" id="3555317at2759"/>
<evidence type="ECO:0000313" key="2">
    <source>
        <dbReference type="Proteomes" id="UP000730481"/>
    </source>
</evidence>
<accession>A0A9P5E1N7</accession>
<sequence length="454" mass="51146">MGGKGTFTTRLGAIEEEVKITAKDGILQDKDYVIHFPVPMANVWNNARRARNRKAQNVYRVRRDAAQKDQTSRLLQLENVVEEMSSSIEAFTREMLSSSVVKERRELLLPLRKMTTAILALASEADRVDKSEVSQSLTTEGKDGKYKNRVSHGENIDFATGSHSESSQKQDLIDKMSVHDVGTYVEQPSMESTSYKAISLEHDRNVKHMERWLSEVKLPTGFGLTQALPVGSLAYRLVYSTITTALTALLQPMQSLEPPSQQSRTFGVPSGTQRASLISHYRWLLGPGAASLYDCAKLSFIPNESAQFTGVLPKSVQAESPLLSVMDIESRLISLGARSRDQEFIELAIDNPYKPEEEMGPHFLSHWALGNFDIFHAGPPKKTTVTLHLKSISDDNPTPCQELQNCITGCDKSYESRHFDLISKDVLHLRQNRTFSFIHQSKRDQHGKKRRMRR</sequence>
<evidence type="ECO:0008006" key="3">
    <source>
        <dbReference type="Google" id="ProtNLM"/>
    </source>
</evidence>
<dbReference type="AlphaFoldDB" id="A0A9P5E1N7"/>
<dbReference type="PANTHER" id="PTHR40618:SF1">
    <property type="entry name" value="B-ZIP TRANSCRIPTION FACTOR (EUROFUNG)"/>
    <property type="match status" value="1"/>
</dbReference>
<reference evidence="1" key="2">
    <citation type="submission" date="2020-02" db="EMBL/GenBank/DDBJ databases">
        <title>Identification and distribution of gene clusters putatively required for synthesis of sphingolipid metabolism inhibitors in phylogenetically diverse species of the filamentous fungus Fusarium.</title>
        <authorList>
            <person name="Kim H.-S."/>
            <person name="Busman M."/>
            <person name="Brown D.W."/>
            <person name="Divon H."/>
            <person name="Uhlig S."/>
            <person name="Proctor R.H."/>
        </authorList>
    </citation>
    <scope>NUCLEOTIDE SEQUENCE</scope>
    <source>
        <strain evidence="1">NRRL 25174</strain>
    </source>
</reference>
<proteinExistence type="predicted"/>
<organism evidence="1 2">
    <name type="scientific">Fusarium beomiforme</name>
    <dbReference type="NCBI Taxonomy" id="44412"/>
    <lineage>
        <taxon>Eukaryota</taxon>
        <taxon>Fungi</taxon>
        <taxon>Dikarya</taxon>
        <taxon>Ascomycota</taxon>
        <taxon>Pezizomycotina</taxon>
        <taxon>Sordariomycetes</taxon>
        <taxon>Hypocreomycetidae</taxon>
        <taxon>Hypocreales</taxon>
        <taxon>Nectriaceae</taxon>
        <taxon>Fusarium</taxon>
        <taxon>Fusarium burgessii species complex</taxon>
    </lineage>
</organism>
<dbReference type="Proteomes" id="UP000730481">
    <property type="component" value="Unassembled WGS sequence"/>
</dbReference>
<name>A0A9P5E1N7_9HYPO</name>
<evidence type="ECO:0000313" key="1">
    <source>
        <dbReference type="EMBL" id="KAF4342854.1"/>
    </source>
</evidence>
<dbReference type="EMBL" id="PVQB02000118">
    <property type="protein sequence ID" value="KAF4342854.1"/>
    <property type="molecule type" value="Genomic_DNA"/>
</dbReference>
<keyword evidence="2" id="KW-1185">Reference proteome</keyword>
<dbReference type="CDD" id="cd14688">
    <property type="entry name" value="bZIP_YAP"/>
    <property type="match status" value="1"/>
</dbReference>
<gene>
    <name evidence="1" type="ORF">FBEOM_3199</name>
</gene>
<comment type="caution">
    <text evidence="1">The sequence shown here is derived from an EMBL/GenBank/DDBJ whole genome shotgun (WGS) entry which is preliminary data.</text>
</comment>
<reference evidence="1" key="1">
    <citation type="journal article" date="2017" name="Mycologia">
        <title>Fusarium algeriense, sp. nov., a novel toxigenic crown rot pathogen of durum wheat from Algeria is nested in the Fusarium burgessii species complex.</title>
        <authorList>
            <person name="Laraba I."/>
            <person name="Keddad A."/>
            <person name="Boureghda H."/>
            <person name="Abdallah N."/>
            <person name="Vaughan M.M."/>
            <person name="Proctor R.H."/>
            <person name="Busman M."/>
            <person name="O'Donnell K."/>
        </authorList>
    </citation>
    <scope>NUCLEOTIDE SEQUENCE</scope>
    <source>
        <strain evidence="1">NRRL 25174</strain>
    </source>
</reference>
<protein>
    <recommendedName>
        <fullName evidence="3">BZIP domain-containing protein</fullName>
    </recommendedName>
</protein>